<evidence type="ECO:0000313" key="3">
    <source>
        <dbReference type="EMBL" id="KEJ92784.1"/>
    </source>
</evidence>
<dbReference type="AlphaFoldDB" id="A0A073ISK2"/>
<dbReference type="Proteomes" id="UP000027665">
    <property type="component" value="Unassembled WGS sequence"/>
</dbReference>
<dbReference type="GO" id="GO:0005506">
    <property type="term" value="F:iron ion binding"/>
    <property type="evidence" value="ECO:0007669"/>
    <property type="project" value="InterPro"/>
</dbReference>
<dbReference type="Gene3D" id="3.90.1170.50">
    <property type="entry name" value="Aldehyde oxidase/xanthine dehydrogenase, a/b hammerhead"/>
    <property type="match status" value="1"/>
</dbReference>
<protein>
    <submittedName>
        <fullName evidence="3">Aldehyde oxidoreductase</fullName>
    </submittedName>
</protein>
<dbReference type="PROSITE" id="PS51085">
    <property type="entry name" value="2FE2S_FER_2"/>
    <property type="match status" value="1"/>
</dbReference>
<comment type="similarity">
    <text evidence="1">Belongs to the xanthine dehydrogenase family.</text>
</comment>
<comment type="caution">
    <text evidence="3">The sequence shown here is derived from an EMBL/GenBank/DDBJ whole genome shotgun (WGS) entry which is preliminary data.</text>
</comment>
<dbReference type="InterPro" id="IPR001041">
    <property type="entry name" value="2Fe-2S_ferredoxin-type"/>
</dbReference>
<dbReference type="SUPFAM" id="SSF47741">
    <property type="entry name" value="CO dehydrogenase ISP C-domain like"/>
    <property type="match status" value="1"/>
</dbReference>
<dbReference type="eggNOG" id="COG2080">
    <property type="taxonomic scope" value="Bacteria"/>
</dbReference>
<dbReference type="InterPro" id="IPR036884">
    <property type="entry name" value="2Fe-2S-bd_dom_sf"/>
</dbReference>
<dbReference type="InterPro" id="IPR037165">
    <property type="entry name" value="AldOxase/xan_DH_Mopterin-bd_sf"/>
</dbReference>
<dbReference type="InterPro" id="IPR036856">
    <property type="entry name" value="Ald_Oxase/Xan_DH_a/b_sf"/>
</dbReference>
<dbReference type="GO" id="GO:0051536">
    <property type="term" value="F:iron-sulfur cluster binding"/>
    <property type="evidence" value="ECO:0007669"/>
    <property type="project" value="InterPro"/>
</dbReference>
<organism evidence="3 4">
    <name type="scientific">Synergistes jonesii</name>
    <dbReference type="NCBI Taxonomy" id="2754"/>
    <lineage>
        <taxon>Bacteria</taxon>
        <taxon>Thermotogati</taxon>
        <taxon>Synergistota</taxon>
        <taxon>Synergistia</taxon>
        <taxon>Synergistales</taxon>
        <taxon>Synergistaceae</taxon>
        <taxon>Synergistes</taxon>
    </lineage>
</organism>
<dbReference type="Pfam" id="PF01799">
    <property type="entry name" value="Fer2_2"/>
    <property type="match status" value="1"/>
</dbReference>
<dbReference type="Pfam" id="PF00111">
    <property type="entry name" value="Fer2"/>
    <property type="match status" value="1"/>
</dbReference>
<feature type="domain" description="2Fe-2S ferredoxin-type" evidence="2">
    <location>
        <begin position="17"/>
        <end position="92"/>
    </location>
</feature>
<dbReference type="Pfam" id="PF02738">
    <property type="entry name" value="MoCoBD_1"/>
    <property type="match status" value="1"/>
</dbReference>
<dbReference type="NCBIfam" id="NF045668">
    <property type="entry name" value="pterin_aldehy"/>
    <property type="match status" value="1"/>
</dbReference>
<dbReference type="InterPro" id="IPR000674">
    <property type="entry name" value="Ald_Oxase/Xan_DH_a/b"/>
</dbReference>
<dbReference type="InterPro" id="IPR008274">
    <property type="entry name" value="AldOxase/xan_DH_MoCoBD1"/>
</dbReference>
<reference evidence="3 4" key="1">
    <citation type="submission" date="2014-04" db="EMBL/GenBank/DDBJ databases">
        <title>Draft Genome Sequence of Synergistes jonesii.</title>
        <authorList>
            <person name="Coil D.A."/>
            <person name="Eisen J.A."/>
            <person name="Holland-Moritz H.E."/>
        </authorList>
    </citation>
    <scope>NUCLEOTIDE SEQUENCE [LARGE SCALE GENOMIC DNA]</scope>
    <source>
        <strain evidence="3 4">78-1</strain>
    </source>
</reference>
<dbReference type="InterPro" id="IPR016208">
    <property type="entry name" value="Ald_Oxase/xanthine_DH-like"/>
</dbReference>
<dbReference type="OrthoDB" id="9759099at2"/>
<dbReference type="PANTHER" id="PTHR11908:SF157">
    <property type="entry name" value="XANTHINE DEHYDROGENASE SUBUNIT D-RELATED"/>
    <property type="match status" value="1"/>
</dbReference>
<proteinExistence type="inferred from homology"/>
<dbReference type="STRING" id="2754.EH55_00980"/>
<dbReference type="InterPro" id="IPR046867">
    <property type="entry name" value="AldOxase/xan_DH_MoCoBD2"/>
</dbReference>
<dbReference type="CDD" id="cd00207">
    <property type="entry name" value="fer2"/>
    <property type="match status" value="1"/>
</dbReference>
<sequence>MAKEMSAAQLSASYVVKNLTINGVPRRVIGKPDVTLLTVLREQLKMTGTKRGCNCGQCGVCNVILNGKVVRACITRWKSVPEFSQITTIEGVGTPENLHALQWAMIVCGAIQCGFCTPGFIMCGKALLDENKNPTREEVRDWFGKNWMACRCTGYKQIVDAVMKAAAILRGEEKIEDLAKMYKPGDSVWGSSLPRPNAVYKATGLWDFGDDDRLKLPEEFLFAYPYALEGVRHAKVNKIDVSEAEKSEGVNCVVTYKDVFANRGTNRIYGQVNCASALTDGWEHRIMVEEGDKIRQWGEVCAVVVADTETHAREAAAKIKVDYEQLSELIDVYMAKKPDAVKVYDEIDGYDGMPNAWNKRVFKKGEDPHDIITNAPYHIDDEFYSSRQPHMVLEADCGYAYYDEDGKLTLATKSIAVYRHQFQIARGIGVAPSRIRVIQNNLGASFGYKTAPTNEPFLALALIKSGRPVYMRVNMKEHNQRTPKRSPSLMHIRAGADKNGKLLGVEQTWWIDHGPYSESANDLTNKSGQFFFAPYAYDNMKAVGYTVWTNHRWSAAFRAYGSPQAYWGCETAMDMLAYECGIDPFDFREQNLLEWEPFTENPRGQFPSGYAPEVFPLPEMMKKARPYYEEMKKKAKELSTPEKKYGVGVSCSIYNSNDDGADEAASNIELLPDGSVRVMNTWEDHGQGADMGCIGTAHEALKPLHLRPDQIHLLLSDTSKAPNSGAAAASRSQVMVGNAIVDSCNKLLDAMRKADGTYRTYDEMVAEGIPTFYEGYTQAKVLHKDGTTEVCSGNDKDTGIGKPFGFHMFAVNLAMVSVDMKTFKAHCEKFVLVGDVGKINNYLIVDGQQYGGIAQGIGLALTEDFLDESKYNNFVTMGFPYIKDIPDDLTLVHVETPRPLGPFGASGTGEMPLSGPHVAICNAIYAACGARVKTIPAIPARIKAALDEIKK</sequence>
<dbReference type="Pfam" id="PF01315">
    <property type="entry name" value="Ald_Xan_dh_C"/>
    <property type="match status" value="1"/>
</dbReference>
<dbReference type="PANTHER" id="PTHR11908">
    <property type="entry name" value="XANTHINE DEHYDROGENASE"/>
    <property type="match status" value="1"/>
</dbReference>
<dbReference type="InterPro" id="IPR012675">
    <property type="entry name" value="Beta-grasp_dom_sf"/>
</dbReference>
<evidence type="ECO:0000259" key="2">
    <source>
        <dbReference type="PROSITE" id="PS51085"/>
    </source>
</evidence>
<dbReference type="InterPro" id="IPR054705">
    <property type="entry name" value="Mop"/>
</dbReference>
<dbReference type="InterPro" id="IPR036010">
    <property type="entry name" value="2Fe-2S_ferredoxin-like_sf"/>
</dbReference>
<dbReference type="SUPFAM" id="SSF56003">
    <property type="entry name" value="Molybdenum cofactor-binding domain"/>
    <property type="match status" value="1"/>
</dbReference>
<dbReference type="Gene3D" id="3.10.20.30">
    <property type="match status" value="1"/>
</dbReference>
<dbReference type="RefSeq" id="WP_051682636.1">
    <property type="nucleotide sequence ID" value="NZ_JMKI01000016.1"/>
</dbReference>
<dbReference type="PIRSF" id="PIRSF000127">
    <property type="entry name" value="Xanthine_DH"/>
    <property type="match status" value="1"/>
</dbReference>
<gene>
    <name evidence="3" type="ORF">EH55_00980</name>
</gene>
<dbReference type="eggNOG" id="COG1529">
    <property type="taxonomic scope" value="Bacteria"/>
</dbReference>
<dbReference type="Gene3D" id="3.30.365.10">
    <property type="entry name" value="Aldehyde oxidase/xanthine dehydrogenase, molybdopterin binding domain"/>
    <property type="match status" value="4"/>
</dbReference>
<dbReference type="GeneID" id="90983118"/>
<dbReference type="Pfam" id="PF20256">
    <property type="entry name" value="MoCoBD_2"/>
    <property type="match status" value="1"/>
</dbReference>
<name>A0A073ISK2_9BACT</name>
<accession>A0A073ISK2</accession>
<dbReference type="SMART" id="SM01008">
    <property type="entry name" value="Ald_Xan_dh_C"/>
    <property type="match status" value="1"/>
</dbReference>
<evidence type="ECO:0000256" key="1">
    <source>
        <dbReference type="ARBA" id="ARBA00006849"/>
    </source>
</evidence>
<dbReference type="SUPFAM" id="SSF54292">
    <property type="entry name" value="2Fe-2S ferredoxin-like"/>
    <property type="match status" value="1"/>
</dbReference>
<dbReference type="InterPro" id="IPR002888">
    <property type="entry name" value="2Fe-2S-bd"/>
</dbReference>
<evidence type="ECO:0000313" key="4">
    <source>
        <dbReference type="Proteomes" id="UP000027665"/>
    </source>
</evidence>
<dbReference type="GO" id="GO:0016491">
    <property type="term" value="F:oxidoreductase activity"/>
    <property type="evidence" value="ECO:0007669"/>
    <property type="project" value="InterPro"/>
</dbReference>
<dbReference type="EMBL" id="JMKI01000016">
    <property type="protein sequence ID" value="KEJ92784.1"/>
    <property type="molecule type" value="Genomic_DNA"/>
</dbReference>
<dbReference type="Gene3D" id="1.10.150.120">
    <property type="entry name" value="[2Fe-2S]-binding domain"/>
    <property type="match status" value="1"/>
</dbReference>
<dbReference type="SUPFAM" id="SSF54665">
    <property type="entry name" value="CO dehydrogenase molybdoprotein N-domain-like"/>
    <property type="match status" value="1"/>
</dbReference>
<keyword evidence="4" id="KW-1185">Reference proteome</keyword>